<name>A0A1Y2DE95_9FUNG</name>
<keyword evidence="3" id="KW-1185">Reference proteome</keyword>
<comment type="caution">
    <text evidence="2">The sequence shown here is derived from an EMBL/GenBank/DDBJ whole genome shotgun (WGS) entry which is preliminary data.</text>
</comment>
<organism evidence="2 3">
    <name type="scientific">Neocallimastix californiae</name>
    <dbReference type="NCBI Taxonomy" id="1754190"/>
    <lineage>
        <taxon>Eukaryota</taxon>
        <taxon>Fungi</taxon>
        <taxon>Fungi incertae sedis</taxon>
        <taxon>Chytridiomycota</taxon>
        <taxon>Chytridiomycota incertae sedis</taxon>
        <taxon>Neocallimastigomycetes</taxon>
        <taxon>Neocallimastigales</taxon>
        <taxon>Neocallimastigaceae</taxon>
        <taxon>Neocallimastix</taxon>
    </lineage>
</organism>
<evidence type="ECO:0000256" key="1">
    <source>
        <dbReference type="SAM" id="SignalP"/>
    </source>
</evidence>
<feature type="signal peptide" evidence="1">
    <location>
        <begin position="1"/>
        <end position="21"/>
    </location>
</feature>
<feature type="chain" id="PRO_5012982838" evidence="1">
    <location>
        <begin position="22"/>
        <end position="158"/>
    </location>
</feature>
<evidence type="ECO:0000313" key="3">
    <source>
        <dbReference type="Proteomes" id="UP000193920"/>
    </source>
</evidence>
<dbReference type="Proteomes" id="UP000193920">
    <property type="component" value="Unassembled WGS sequence"/>
</dbReference>
<proteinExistence type="predicted"/>
<dbReference type="EMBL" id="MCOG01000069">
    <property type="protein sequence ID" value="ORY57613.1"/>
    <property type="molecule type" value="Genomic_DNA"/>
</dbReference>
<gene>
    <name evidence="2" type="ORF">LY90DRAFT_669102</name>
</gene>
<reference evidence="2 3" key="1">
    <citation type="submission" date="2016-08" db="EMBL/GenBank/DDBJ databases">
        <title>A Parts List for Fungal Cellulosomes Revealed by Comparative Genomics.</title>
        <authorList>
            <consortium name="DOE Joint Genome Institute"/>
            <person name="Haitjema C.H."/>
            <person name="Gilmore S.P."/>
            <person name="Henske J.K."/>
            <person name="Solomon K.V."/>
            <person name="De Groot R."/>
            <person name="Kuo A."/>
            <person name="Mondo S.J."/>
            <person name="Salamov A.A."/>
            <person name="Labutti K."/>
            <person name="Zhao Z."/>
            <person name="Chiniquy J."/>
            <person name="Barry K."/>
            <person name="Brewer H.M."/>
            <person name="Purvine S.O."/>
            <person name="Wright A.T."/>
            <person name="Boxma B."/>
            <person name="Van Alen T."/>
            <person name="Hackstein J.H."/>
            <person name="Baker S.E."/>
            <person name="Grigoriev I.V."/>
            <person name="O'Malley M.A."/>
        </authorList>
    </citation>
    <scope>NUCLEOTIDE SEQUENCE [LARGE SCALE GENOMIC DNA]</scope>
    <source>
        <strain evidence="2 3">G1</strain>
    </source>
</reference>
<protein>
    <submittedName>
        <fullName evidence="2">Uncharacterized protein</fullName>
    </submittedName>
</protein>
<sequence>MKLFSIGSLFILLTVAYTVTGKAIPELNKRVETLYDYAYDNTQYDYAYDNTQYDYAYDNTQYDYARDEGKLIGSGGKCKRYSRKMKSLYLGKNEHRKVNFNKNSYVIFCNDKNQFPTIFNLKTSTKVSYNRGRTDNKNYISVLSCPDNKSFETKCQSK</sequence>
<evidence type="ECO:0000313" key="2">
    <source>
        <dbReference type="EMBL" id="ORY57613.1"/>
    </source>
</evidence>
<accession>A0A1Y2DE95</accession>
<dbReference type="AlphaFoldDB" id="A0A1Y2DE95"/>
<keyword evidence="1" id="KW-0732">Signal</keyword>